<gene>
    <name evidence="2" type="ORF">HINF_LOCUS10357</name>
    <name evidence="1" type="ORF">HINF_LOCUS64920</name>
</gene>
<organism evidence="1">
    <name type="scientific">Hexamita inflata</name>
    <dbReference type="NCBI Taxonomy" id="28002"/>
    <lineage>
        <taxon>Eukaryota</taxon>
        <taxon>Metamonada</taxon>
        <taxon>Diplomonadida</taxon>
        <taxon>Hexamitidae</taxon>
        <taxon>Hexamitinae</taxon>
        <taxon>Hexamita</taxon>
    </lineage>
</organism>
<accession>A0AA86UYM9</accession>
<evidence type="ECO:0000313" key="3">
    <source>
        <dbReference type="Proteomes" id="UP001642409"/>
    </source>
</evidence>
<reference evidence="1" key="1">
    <citation type="submission" date="2023-06" db="EMBL/GenBank/DDBJ databases">
        <authorList>
            <person name="Kurt Z."/>
        </authorList>
    </citation>
    <scope>NUCLEOTIDE SEQUENCE</scope>
</reference>
<dbReference type="EMBL" id="CATOUU010001177">
    <property type="protein sequence ID" value="CAI9977275.1"/>
    <property type="molecule type" value="Genomic_DNA"/>
</dbReference>
<protein>
    <submittedName>
        <fullName evidence="2">Hypothetical_protein</fullName>
    </submittedName>
</protein>
<evidence type="ECO:0000313" key="2">
    <source>
        <dbReference type="EMBL" id="CAL5988402.1"/>
    </source>
</evidence>
<comment type="caution">
    <text evidence="1">The sequence shown here is derived from an EMBL/GenBank/DDBJ whole genome shotgun (WGS) entry which is preliminary data.</text>
</comment>
<reference evidence="2 3" key="2">
    <citation type="submission" date="2024-07" db="EMBL/GenBank/DDBJ databases">
        <authorList>
            <person name="Akdeniz Z."/>
        </authorList>
    </citation>
    <scope>NUCLEOTIDE SEQUENCE [LARGE SCALE GENOMIC DNA]</scope>
</reference>
<dbReference type="EMBL" id="CAXDID020000022">
    <property type="protein sequence ID" value="CAL5988402.1"/>
    <property type="molecule type" value="Genomic_DNA"/>
</dbReference>
<proteinExistence type="predicted"/>
<evidence type="ECO:0000313" key="1">
    <source>
        <dbReference type="EMBL" id="CAI9977275.1"/>
    </source>
</evidence>
<sequence>MEIVDLLFIHEKDDFIYGYNQNVCYMYNKNHVLCGQHDVLFPFSFQQDKASCAQKYGKSYYRLILNSTVMYKFAGFNISLVCKDASFLCIHFLEEVVGFGQGLEFARLFQRLVVVPDNFGS</sequence>
<dbReference type="Proteomes" id="UP001642409">
    <property type="component" value="Unassembled WGS sequence"/>
</dbReference>
<keyword evidence="3" id="KW-1185">Reference proteome</keyword>
<name>A0AA86UYM9_9EUKA</name>
<dbReference type="AlphaFoldDB" id="A0AA86UYM9"/>